<evidence type="ECO:0000256" key="1">
    <source>
        <dbReference type="ARBA" id="ARBA00004196"/>
    </source>
</evidence>
<keyword evidence="6" id="KW-1185">Reference proteome</keyword>
<evidence type="ECO:0000313" key="6">
    <source>
        <dbReference type="Proteomes" id="UP001317779"/>
    </source>
</evidence>
<accession>A0ABM8DW61</accession>
<evidence type="ECO:0000256" key="2">
    <source>
        <dbReference type="ARBA" id="ARBA00007639"/>
    </source>
</evidence>
<dbReference type="Gene3D" id="3.40.50.2300">
    <property type="match status" value="2"/>
</dbReference>
<evidence type="ECO:0000256" key="3">
    <source>
        <dbReference type="ARBA" id="ARBA00022729"/>
    </source>
</evidence>
<dbReference type="Proteomes" id="UP001317779">
    <property type="component" value="Chromosome"/>
</dbReference>
<dbReference type="Pfam" id="PF13407">
    <property type="entry name" value="Peripla_BP_4"/>
    <property type="match status" value="1"/>
</dbReference>
<sequence>MTHDHPPRIPTKNRSYRTMSNTAARGRIVALAIAGIAALALSGCAGQSETPGEAPAAEGGTCAPEDIQLIGQVRNETNPYEKAWLDGGDAFAESVGLTQTRLTYDGESPKQQEQLRQALSTGNPECMVLNVLPNGDSDTTPIVKEVDNAGAYLVTHWNKPADLNPWDGHDTWISHITFDGKDAGRQIADAMFEAMGGSGGIIALQGILDTAAAKDRFIGLQDALAENPDVELLDEQAADFDRTTAFNITKTLITKHGDAIKGVWAANDDMALGALQALEAAGMDGVAVVGIDAVPEAVQAVADGTMTATVSVDGPWQGGIGLAMGYCALTGELDVAELSNEQRAFFAKQTLINADNAEENLTPTANLDDFACDNLFDRVTGPVS</sequence>
<dbReference type="InterPro" id="IPR025997">
    <property type="entry name" value="SBP_2_dom"/>
</dbReference>
<reference evidence="5 6" key="1">
    <citation type="submission" date="2022-12" db="EMBL/GenBank/DDBJ databases">
        <title>Microbacterium terricola strain KV-448 chromosome, complete genome.</title>
        <authorList>
            <person name="Oshima T."/>
            <person name="Moriya T."/>
            <person name="Bessho Y."/>
        </authorList>
    </citation>
    <scope>NUCLEOTIDE SEQUENCE [LARGE SCALE GENOMIC DNA]</scope>
    <source>
        <strain evidence="5 6">KV-448</strain>
    </source>
</reference>
<dbReference type="EMBL" id="AP027141">
    <property type="protein sequence ID" value="BDV29898.1"/>
    <property type="molecule type" value="Genomic_DNA"/>
</dbReference>
<dbReference type="PANTHER" id="PTHR46847:SF1">
    <property type="entry name" value="D-ALLOSE-BINDING PERIPLASMIC PROTEIN-RELATED"/>
    <property type="match status" value="1"/>
</dbReference>
<dbReference type="PANTHER" id="PTHR46847">
    <property type="entry name" value="D-ALLOSE-BINDING PERIPLASMIC PROTEIN-RELATED"/>
    <property type="match status" value="1"/>
</dbReference>
<dbReference type="SUPFAM" id="SSF53822">
    <property type="entry name" value="Periplasmic binding protein-like I"/>
    <property type="match status" value="1"/>
</dbReference>
<comment type="subcellular location">
    <subcellularLocation>
        <location evidence="1">Cell envelope</location>
    </subcellularLocation>
</comment>
<dbReference type="CDD" id="cd01536">
    <property type="entry name" value="PBP1_ABC_sugar_binding-like"/>
    <property type="match status" value="1"/>
</dbReference>
<name>A0ABM8DW61_9MICO</name>
<evidence type="ECO:0000313" key="5">
    <source>
        <dbReference type="EMBL" id="BDV29898.1"/>
    </source>
</evidence>
<gene>
    <name evidence="5" type="ORF">Microterr_05580</name>
</gene>
<feature type="domain" description="Periplasmic binding protein" evidence="4">
    <location>
        <begin position="76"/>
        <end position="332"/>
    </location>
</feature>
<dbReference type="InterPro" id="IPR028082">
    <property type="entry name" value="Peripla_BP_I"/>
</dbReference>
<organism evidence="5 6">
    <name type="scientific">Microbacterium terricola</name>
    <dbReference type="NCBI Taxonomy" id="344163"/>
    <lineage>
        <taxon>Bacteria</taxon>
        <taxon>Bacillati</taxon>
        <taxon>Actinomycetota</taxon>
        <taxon>Actinomycetes</taxon>
        <taxon>Micrococcales</taxon>
        <taxon>Microbacteriaceae</taxon>
        <taxon>Microbacterium</taxon>
    </lineage>
</organism>
<keyword evidence="3" id="KW-0732">Signal</keyword>
<evidence type="ECO:0000259" key="4">
    <source>
        <dbReference type="Pfam" id="PF13407"/>
    </source>
</evidence>
<proteinExistence type="inferred from homology"/>
<comment type="similarity">
    <text evidence="2">Belongs to the bacterial solute-binding protein 2 family.</text>
</comment>
<protein>
    <submittedName>
        <fullName evidence="5">ABC transporter substrate-binding protein</fullName>
    </submittedName>
</protein>